<name>A0A6A6QCT7_9PEZI</name>
<dbReference type="EMBL" id="MU004198">
    <property type="protein sequence ID" value="KAF2489826.1"/>
    <property type="molecule type" value="Genomic_DNA"/>
</dbReference>
<sequence length="168" mass="18765">MEKPWAQERWEPTIAVVTIVYPTLSVEEYRLQAASVRELTNSIIELPYHPSSWIRRAEAHTVLVYPELAIGDAYKARLLVEAALSNTTELGEMAVLVYGMSDWMNAADQWAQAGLGRLRESVAFSSRPREGYLDQYCPSIDAFKGLVGSSPASSYRRTKRAHPAYGLG</sequence>
<dbReference type="OrthoDB" id="438641at2759"/>
<proteinExistence type="predicted"/>
<protein>
    <submittedName>
        <fullName evidence="1">Uncharacterized protein</fullName>
    </submittedName>
</protein>
<keyword evidence="2" id="KW-1185">Reference proteome</keyword>
<reference evidence="1" key="1">
    <citation type="journal article" date="2020" name="Stud. Mycol.">
        <title>101 Dothideomycetes genomes: a test case for predicting lifestyles and emergence of pathogens.</title>
        <authorList>
            <person name="Haridas S."/>
            <person name="Albert R."/>
            <person name="Binder M."/>
            <person name="Bloem J."/>
            <person name="Labutti K."/>
            <person name="Salamov A."/>
            <person name="Andreopoulos B."/>
            <person name="Baker S."/>
            <person name="Barry K."/>
            <person name="Bills G."/>
            <person name="Bluhm B."/>
            <person name="Cannon C."/>
            <person name="Castanera R."/>
            <person name="Culley D."/>
            <person name="Daum C."/>
            <person name="Ezra D."/>
            <person name="Gonzalez J."/>
            <person name="Henrissat B."/>
            <person name="Kuo A."/>
            <person name="Liang C."/>
            <person name="Lipzen A."/>
            <person name="Lutzoni F."/>
            <person name="Magnuson J."/>
            <person name="Mondo S."/>
            <person name="Nolan M."/>
            <person name="Ohm R."/>
            <person name="Pangilinan J."/>
            <person name="Park H.-J."/>
            <person name="Ramirez L."/>
            <person name="Alfaro M."/>
            <person name="Sun H."/>
            <person name="Tritt A."/>
            <person name="Yoshinaga Y."/>
            <person name="Zwiers L.-H."/>
            <person name="Turgeon B."/>
            <person name="Goodwin S."/>
            <person name="Spatafora J."/>
            <person name="Crous P."/>
            <person name="Grigoriev I."/>
        </authorList>
    </citation>
    <scope>NUCLEOTIDE SEQUENCE</scope>
    <source>
        <strain evidence="1">CBS 269.34</strain>
    </source>
</reference>
<evidence type="ECO:0000313" key="2">
    <source>
        <dbReference type="Proteomes" id="UP000799750"/>
    </source>
</evidence>
<evidence type="ECO:0000313" key="1">
    <source>
        <dbReference type="EMBL" id="KAF2489826.1"/>
    </source>
</evidence>
<organism evidence="1 2">
    <name type="scientific">Lophium mytilinum</name>
    <dbReference type="NCBI Taxonomy" id="390894"/>
    <lineage>
        <taxon>Eukaryota</taxon>
        <taxon>Fungi</taxon>
        <taxon>Dikarya</taxon>
        <taxon>Ascomycota</taxon>
        <taxon>Pezizomycotina</taxon>
        <taxon>Dothideomycetes</taxon>
        <taxon>Pleosporomycetidae</taxon>
        <taxon>Mytilinidiales</taxon>
        <taxon>Mytilinidiaceae</taxon>
        <taxon>Lophium</taxon>
    </lineage>
</organism>
<dbReference type="Proteomes" id="UP000799750">
    <property type="component" value="Unassembled WGS sequence"/>
</dbReference>
<accession>A0A6A6QCT7</accession>
<dbReference type="AlphaFoldDB" id="A0A6A6QCT7"/>
<gene>
    <name evidence="1" type="ORF">BU16DRAFT_586014</name>
</gene>